<evidence type="ECO:0000313" key="4">
    <source>
        <dbReference type="Proteomes" id="UP000184517"/>
    </source>
</evidence>
<keyword evidence="1" id="KW-1133">Transmembrane helix</keyword>
<feature type="transmembrane region" description="Helical" evidence="1">
    <location>
        <begin position="33"/>
        <end position="53"/>
    </location>
</feature>
<keyword evidence="1" id="KW-0812">Transmembrane</keyword>
<sequence length="62" mass="6747">MIYNVGTTDRVVRITMGAVVIAIGVYFNSWWGVIGIVLLATGVFSICPAYLPFGFSTCKTKK</sequence>
<reference evidence="4" key="1">
    <citation type="submission" date="2016-11" db="EMBL/GenBank/DDBJ databases">
        <authorList>
            <person name="Varghese N."/>
            <person name="Submissions S."/>
        </authorList>
    </citation>
    <scope>NUCLEOTIDE SEQUENCE [LARGE SCALE GENOMIC DNA]</scope>
    <source>
        <strain evidence="4">DSM 16579</strain>
    </source>
</reference>
<evidence type="ECO:0000259" key="2">
    <source>
        <dbReference type="Pfam" id="PF11127"/>
    </source>
</evidence>
<accession>A0A1M4WL31</accession>
<dbReference type="AlphaFoldDB" id="A0A1M4WL31"/>
<protein>
    <recommendedName>
        <fullName evidence="2">Inner membrane protein YgaP-like transmembrane domain-containing protein</fullName>
    </recommendedName>
</protein>
<dbReference type="STRING" id="1122206.SAMN02745753_00823"/>
<keyword evidence="1" id="KW-0472">Membrane</keyword>
<feature type="domain" description="Inner membrane protein YgaP-like transmembrane" evidence="2">
    <location>
        <begin position="2"/>
        <end position="61"/>
    </location>
</feature>
<name>A0A1M4WL31_9GAMM</name>
<organism evidence="3 4">
    <name type="scientific">Marinomonas polaris DSM 16579</name>
    <dbReference type="NCBI Taxonomy" id="1122206"/>
    <lineage>
        <taxon>Bacteria</taxon>
        <taxon>Pseudomonadati</taxon>
        <taxon>Pseudomonadota</taxon>
        <taxon>Gammaproteobacteria</taxon>
        <taxon>Oceanospirillales</taxon>
        <taxon>Oceanospirillaceae</taxon>
        <taxon>Marinomonas</taxon>
    </lineage>
</organism>
<proteinExistence type="predicted"/>
<feature type="transmembrane region" description="Helical" evidence="1">
    <location>
        <begin position="12"/>
        <end position="27"/>
    </location>
</feature>
<dbReference type="InterPro" id="IPR021309">
    <property type="entry name" value="YgaP-like_TM"/>
</dbReference>
<dbReference type="OrthoDB" id="9804804at2"/>
<keyword evidence="4" id="KW-1185">Reference proteome</keyword>
<dbReference type="Proteomes" id="UP000184517">
    <property type="component" value="Unassembled WGS sequence"/>
</dbReference>
<dbReference type="RefSeq" id="WP_011978180.1">
    <property type="nucleotide sequence ID" value="NZ_FQVF01000004.1"/>
</dbReference>
<evidence type="ECO:0000313" key="3">
    <source>
        <dbReference type="EMBL" id="SHE81938.1"/>
    </source>
</evidence>
<dbReference type="EMBL" id="FQVF01000004">
    <property type="protein sequence ID" value="SHE81938.1"/>
    <property type="molecule type" value="Genomic_DNA"/>
</dbReference>
<evidence type="ECO:0000256" key="1">
    <source>
        <dbReference type="SAM" id="Phobius"/>
    </source>
</evidence>
<gene>
    <name evidence="3" type="ORF">SAMN02745753_00823</name>
</gene>
<dbReference type="Pfam" id="PF11127">
    <property type="entry name" value="YgaP-like_TM"/>
    <property type="match status" value="1"/>
</dbReference>